<dbReference type="SUPFAM" id="SSF52540">
    <property type="entry name" value="P-loop containing nucleoside triphosphate hydrolases"/>
    <property type="match status" value="1"/>
</dbReference>
<organism evidence="8 9">
    <name type="scientific">Pseudodonghicola flavimaris</name>
    <dbReference type="NCBI Taxonomy" id="3050036"/>
    <lineage>
        <taxon>Bacteria</taxon>
        <taxon>Pseudomonadati</taxon>
        <taxon>Pseudomonadota</taxon>
        <taxon>Alphaproteobacteria</taxon>
        <taxon>Rhodobacterales</taxon>
        <taxon>Paracoccaceae</taxon>
        <taxon>Pseudodonghicola</taxon>
    </lineage>
</organism>
<evidence type="ECO:0000259" key="7">
    <source>
        <dbReference type="PROSITE" id="PS50045"/>
    </source>
</evidence>
<dbReference type="InterPro" id="IPR025944">
    <property type="entry name" value="Sigma_54_int_dom_CS"/>
</dbReference>
<protein>
    <submittedName>
        <fullName evidence="8">Sigma 54-interacting transcriptional regulator</fullName>
    </submittedName>
</protein>
<dbReference type="RefSeq" id="WP_284481926.1">
    <property type="nucleotide sequence ID" value="NZ_JASNJD010000012.1"/>
</dbReference>
<keyword evidence="4" id="KW-0805">Transcription regulation</keyword>
<dbReference type="Pfam" id="PF01590">
    <property type="entry name" value="GAF"/>
    <property type="match status" value="1"/>
</dbReference>
<gene>
    <name evidence="8" type="ORF">QO033_15680</name>
</gene>
<dbReference type="Pfam" id="PF00158">
    <property type="entry name" value="Sigma54_activat"/>
    <property type="match status" value="1"/>
</dbReference>
<comment type="caution">
    <text evidence="8">The sequence shown here is derived from an EMBL/GenBank/DDBJ whole genome shotgun (WGS) entry which is preliminary data.</text>
</comment>
<dbReference type="PRINTS" id="PR01590">
    <property type="entry name" value="HTHFIS"/>
</dbReference>
<keyword evidence="6" id="KW-0804">Transcription</keyword>
<keyword evidence="2" id="KW-0067">ATP-binding</keyword>
<dbReference type="InterPro" id="IPR027417">
    <property type="entry name" value="P-loop_NTPase"/>
</dbReference>
<dbReference type="PROSITE" id="PS50045">
    <property type="entry name" value="SIGMA54_INTERACT_4"/>
    <property type="match status" value="1"/>
</dbReference>
<keyword evidence="3" id="KW-0902">Two-component regulatory system</keyword>
<dbReference type="InterPro" id="IPR002078">
    <property type="entry name" value="Sigma_54_int"/>
</dbReference>
<dbReference type="SMART" id="SM00382">
    <property type="entry name" value="AAA"/>
    <property type="match status" value="1"/>
</dbReference>
<dbReference type="Proteomes" id="UP001243757">
    <property type="component" value="Unassembled WGS sequence"/>
</dbReference>
<dbReference type="Pfam" id="PF02954">
    <property type="entry name" value="HTH_8"/>
    <property type="match status" value="1"/>
</dbReference>
<dbReference type="InterPro" id="IPR058031">
    <property type="entry name" value="AAA_lid_NorR"/>
</dbReference>
<evidence type="ECO:0000313" key="8">
    <source>
        <dbReference type="EMBL" id="MDK3019122.1"/>
    </source>
</evidence>
<dbReference type="EMBL" id="JASNJD010000012">
    <property type="protein sequence ID" value="MDK3019122.1"/>
    <property type="molecule type" value="Genomic_DNA"/>
</dbReference>
<keyword evidence="9" id="KW-1185">Reference proteome</keyword>
<evidence type="ECO:0000256" key="4">
    <source>
        <dbReference type="ARBA" id="ARBA00023015"/>
    </source>
</evidence>
<dbReference type="InterPro" id="IPR003593">
    <property type="entry name" value="AAA+_ATPase"/>
</dbReference>
<evidence type="ECO:0000256" key="5">
    <source>
        <dbReference type="ARBA" id="ARBA00023125"/>
    </source>
</evidence>
<evidence type="ECO:0000313" key="9">
    <source>
        <dbReference type="Proteomes" id="UP001243757"/>
    </source>
</evidence>
<dbReference type="SUPFAM" id="SSF46689">
    <property type="entry name" value="Homeodomain-like"/>
    <property type="match status" value="1"/>
</dbReference>
<evidence type="ECO:0000256" key="2">
    <source>
        <dbReference type="ARBA" id="ARBA00022840"/>
    </source>
</evidence>
<dbReference type="InterPro" id="IPR003018">
    <property type="entry name" value="GAF"/>
</dbReference>
<dbReference type="Gene3D" id="3.40.50.300">
    <property type="entry name" value="P-loop containing nucleotide triphosphate hydrolases"/>
    <property type="match status" value="1"/>
</dbReference>
<dbReference type="InterPro" id="IPR025662">
    <property type="entry name" value="Sigma_54_int_dom_ATP-bd_1"/>
</dbReference>
<dbReference type="PANTHER" id="PTHR32071">
    <property type="entry name" value="TRANSCRIPTIONAL REGULATORY PROTEIN"/>
    <property type="match status" value="1"/>
</dbReference>
<sequence length="611" mass="67572">MAESIQKEDWERFRALGKVPKSIRELVLQSWRRAETKRDILSLKRAPRVTARELEALRQRSSALRCSAEPILNRAGELLRDTGSIVLMCDPEGVVLDADGDRTVLERASENHLYLGGRWNEEAIGTNAIGTALHLKRPVQISGVEHFCEEIQRWSCAATPVLHPVNGMLLGVVDISTPAGTNQAHAALMSAALATEIGGGLRESYEEERQKLIARLLSARRYWSNDEVLLFDRFGDDIYATQRFPERAPDFGDLDAVRDRFQRLREDPPVHLSSDLAEAMPMAEIEIVEDGGETIGAMIVLPSRHRRRQLPGDPTLDLSWIAAGGNGMEQLCKRAARLAASPLPILIEGETGVGKEVLARAIARETHRGQTFELIYCGELTPDSLRRERDGEGRITRVLRAGGVLCFDEPSAAPDEVQSLLFQLLKGEIGARRDNHAPRVITLSGCNLSAALENGQIRSDLFFKLNGAALQVPPLRDRPEDVHRLARFFAERSRRAGGIRSLRFTPQTVDHLQAYHWPGNVRQLRNLVEQLAAVSLSGLIELGDLPPEIFAPCEARTEASLRSSEKQRILAALAAANGNLTETAKALGIARSTLYLKLDAHRIERPPRAAG</sequence>
<accession>A0ABT7F3G0</accession>
<proteinExistence type="predicted"/>
<feature type="domain" description="Sigma-54 factor interaction" evidence="7">
    <location>
        <begin position="321"/>
        <end position="533"/>
    </location>
</feature>
<dbReference type="InterPro" id="IPR002197">
    <property type="entry name" value="HTH_Fis"/>
</dbReference>
<dbReference type="Gene3D" id="3.30.450.40">
    <property type="match status" value="1"/>
</dbReference>
<dbReference type="CDD" id="cd00009">
    <property type="entry name" value="AAA"/>
    <property type="match status" value="1"/>
</dbReference>
<reference evidence="8 9" key="1">
    <citation type="submission" date="2023-05" db="EMBL/GenBank/DDBJ databases">
        <title>Pseudodonghicola sp. nov.</title>
        <authorList>
            <person name="Huang J."/>
        </authorList>
    </citation>
    <scope>NUCLEOTIDE SEQUENCE [LARGE SCALE GENOMIC DNA]</scope>
    <source>
        <strain evidence="8 9">IC7</strain>
    </source>
</reference>
<dbReference type="Gene3D" id="1.10.10.60">
    <property type="entry name" value="Homeodomain-like"/>
    <property type="match status" value="1"/>
</dbReference>
<dbReference type="InterPro" id="IPR009057">
    <property type="entry name" value="Homeodomain-like_sf"/>
</dbReference>
<keyword evidence="5" id="KW-0238">DNA-binding</keyword>
<dbReference type="InterPro" id="IPR029016">
    <property type="entry name" value="GAF-like_dom_sf"/>
</dbReference>
<keyword evidence="1" id="KW-0547">Nucleotide-binding</keyword>
<evidence type="ECO:0000256" key="6">
    <source>
        <dbReference type="ARBA" id="ARBA00023163"/>
    </source>
</evidence>
<evidence type="ECO:0000256" key="3">
    <source>
        <dbReference type="ARBA" id="ARBA00023012"/>
    </source>
</evidence>
<dbReference type="PROSITE" id="PS00675">
    <property type="entry name" value="SIGMA54_INTERACT_1"/>
    <property type="match status" value="1"/>
</dbReference>
<dbReference type="Gene3D" id="1.10.8.60">
    <property type="match status" value="1"/>
</dbReference>
<evidence type="ECO:0000256" key="1">
    <source>
        <dbReference type="ARBA" id="ARBA00022741"/>
    </source>
</evidence>
<dbReference type="PROSITE" id="PS00688">
    <property type="entry name" value="SIGMA54_INTERACT_3"/>
    <property type="match status" value="1"/>
</dbReference>
<name>A0ABT7F3G0_9RHOB</name>
<dbReference type="Pfam" id="PF25601">
    <property type="entry name" value="AAA_lid_14"/>
    <property type="match status" value="1"/>
</dbReference>